<evidence type="ECO:0000313" key="1">
    <source>
        <dbReference type="EMBL" id="CAB4912106.1"/>
    </source>
</evidence>
<proteinExistence type="predicted"/>
<sequence>MARRPKTPQGPAAYSLTAAARALSSRPLRPTTVHRAGWATEAWLYYDLVGELRYAVNWKANAASRARLVPAQVVAAGQAPVRQTNGKAADIMREFAGGEDGQAQLLSRLMIHLEVPGDSYLVGQDVLDDDKMIVGQRWRVFSGDEITQAGTSWTVNIGDGTVETLPDDAIVTRIWRPHPRRSWEADSPTRAVLPVLAELDGYAKHKAATVDSRLAGAGMLILPIDSGNPMAEPSAPTLDEEEGQLVDPAQHALTEAMVSALQNRGAASAVVPIVHRVPAEFVGKVQHITFGTQFDERLKELQDDAVRRLALGLDMPPEQLLGLGGMNHWGAWQVDETGLKLHIVPPLELIASALTESFLRPMLEEAGESNVDSWTLVVDVSDLEARPDKTQQALQAFDRFVINEKGLREALQLDEAHAPTGEELIRLILLRITMTGQVSPAIATALGLPPGIVVQPGTDVNAAGIGGPNGVGGGPPRALPGRPGVAATEPPLLSASRVEAMLAQAYGRSQEDIRRERLTDAAEVLVLRALERAGNKKRGRSPALAHIPDHETHLHMRVGEDELDRLLTGAWSLAPAIAAQHQVTADQLVLACDRAARTTLLQAMPWNRGVLEVTLEDALDGA</sequence>
<gene>
    <name evidence="1" type="ORF">UFOPK3564_01316</name>
</gene>
<dbReference type="AlphaFoldDB" id="A0A6J7GZC3"/>
<organism evidence="1">
    <name type="scientific">freshwater metagenome</name>
    <dbReference type="NCBI Taxonomy" id="449393"/>
    <lineage>
        <taxon>unclassified sequences</taxon>
        <taxon>metagenomes</taxon>
        <taxon>ecological metagenomes</taxon>
    </lineage>
</organism>
<name>A0A6J7GZC3_9ZZZZ</name>
<reference evidence="1" key="1">
    <citation type="submission" date="2020-05" db="EMBL/GenBank/DDBJ databases">
        <authorList>
            <person name="Chiriac C."/>
            <person name="Salcher M."/>
            <person name="Ghai R."/>
            <person name="Kavagutti S V."/>
        </authorList>
    </citation>
    <scope>NUCLEOTIDE SEQUENCE</scope>
</reference>
<accession>A0A6J7GZC3</accession>
<protein>
    <submittedName>
        <fullName evidence="1">Unannotated protein</fullName>
    </submittedName>
</protein>
<dbReference type="EMBL" id="CAFBMK010000062">
    <property type="protein sequence ID" value="CAB4912106.1"/>
    <property type="molecule type" value="Genomic_DNA"/>
</dbReference>